<dbReference type="FunFam" id="3.40.50.300:FF:000489">
    <property type="entry name" value="Primosome assembly protein PriA"/>
    <property type="match status" value="1"/>
</dbReference>
<dbReference type="InterPro" id="IPR005259">
    <property type="entry name" value="PriA"/>
</dbReference>
<evidence type="ECO:0000256" key="11">
    <source>
        <dbReference type="ARBA" id="ARBA00048988"/>
    </source>
</evidence>
<dbReference type="GO" id="GO:0006269">
    <property type="term" value="P:DNA replication, synthesis of primer"/>
    <property type="evidence" value="ECO:0007669"/>
    <property type="project" value="UniProtKB-KW"/>
</dbReference>
<dbReference type="InterPro" id="IPR014001">
    <property type="entry name" value="Helicase_ATP-bd"/>
</dbReference>
<dbReference type="GO" id="GO:0006310">
    <property type="term" value="P:DNA recombination"/>
    <property type="evidence" value="ECO:0007669"/>
    <property type="project" value="InterPro"/>
</dbReference>
<keyword evidence="2 12" id="KW-0235">DNA replication</keyword>
<feature type="domain" description="Helicase C-terminal" evidence="14">
    <location>
        <begin position="410"/>
        <end position="580"/>
    </location>
</feature>
<evidence type="ECO:0000259" key="14">
    <source>
        <dbReference type="PROSITE" id="PS51194"/>
    </source>
</evidence>
<dbReference type="GO" id="GO:0016887">
    <property type="term" value="F:ATP hydrolysis activity"/>
    <property type="evidence" value="ECO:0007669"/>
    <property type="project" value="RHEA"/>
</dbReference>
<dbReference type="GO" id="GO:0005524">
    <property type="term" value="F:ATP binding"/>
    <property type="evidence" value="ECO:0007669"/>
    <property type="project" value="UniProtKB-UniRule"/>
</dbReference>
<keyword evidence="6 12" id="KW-0347">Helicase</keyword>
<keyword evidence="7 12" id="KW-0862">Zinc</keyword>
<name>A0A1F4SNN9_UNCSA</name>
<comment type="subunit">
    <text evidence="12">Component of the replication restart primosome.</text>
</comment>
<dbReference type="Proteomes" id="UP000178417">
    <property type="component" value="Unassembled WGS sequence"/>
</dbReference>
<keyword evidence="9 12" id="KW-0238">DNA-binding</keyword>
<feature type="binding site" evidence="12">
    <location>
        <position position="375"/>
    </location>
    <ligand>
        <name>Zn(2+)</name>
        <dbReference type="ChEBI" id="CHEBI:29105"/>
        <label>1</label>
    </ligand>
</feature>
<dbReference type="HAMAP" id="MF_00983">
    <property type="entry name" value="PriA"/>
    <property type="match status" value="1"/>
</dbReference>
<evidence type="ECO:0000256" key="12">
    <source>
        <dbReference type="HAMAP-Rule" id="MF_00983"/>
    </source>
</evidence>
<dbReference type="GO" id="GO:0006302">
    <property type="term" value="P:double-strand break repair"/>
    <property type="evidence" value="ECO:0007669"/>
    <property type="project" value="InterPro"/>
</dbReference>
<feature type="binding site" evidence="12">
    <location>
        <position position="405"/>
    </location>
    <ligand>
        <name>Zn(2+)</name>
        <dbReference type="ChEBI" id="CHEBI:29105"/>
        <label>2</label>
    </ligand>
</feature>
<feature type="domain" description="Helicase ATP-binding" evidence="13">
    <location>
        <begin position="154"/>
        <end position="320"/>
    </location>
</feature>
<dbReference type="EMBL" id="MEUB01000033">
    <property type="protein sequence ID" value="OGC22019.1"/>
    <property type="molecule type" value="Genomic_DNA"/>
</dbReference>
<evidence type="ECO:0000256" key="4">
    <source>
        <dbReference type="ARBA" id="ARBA00022741"/>
    </source>
</evidence>
<keyword evidence="1 12" id="KW-0639">Primosome</keyword>
<reference evidence="15 16" key="1">
    <citation type="journal article" date="2016" name="Nat. Commun.">
        <title>Thousands of microbial genomes shed light on interconnected biogeochemical processes in an aquifer system.</title>
        <authorList>
            <person name="Anantharaman K."/>
            <person name="Brown C.T."/>
            <person name="Hug L.A."/>
            <person name="Sharon I."/>
            <person name="Castelle C.J."/>
            <person name="Probst A.J."/>
            <person name="Thomas B.C."/>
            <person name="Singh A."/>
            <person name="Wilkins M.J."/>
            <person name="Karaoz U."/>
            <person name="Brodie E.L."/>
            <person name="Williams K.H."/>
            <person name="Hubbard S.S."/>
            <person name="Banfield J.F."/>
        </authorList>
    </citation>
    <scope>NUCLEOTIDE SEQUENCE [LARGE SCALE GENOMIC DNA]</scope>
</reference>
<dbReference type="CDD" id="cd18804">
    <property type="entry name" value="SF2_C_priA"/>
    <property type="match status" value="1"/>
</dbReference>
<organism evidence="15 16">
    <name type="scientific">candidate division WOR-1 bacterium RIFOXYB2_FULL_37_13</name>
    <dbReference type="NCBI Taxonomy" id="1802579"/>
    <lineage>
        <taxon>Bacteria</taxon>
        <taxon>Bacillati</taxon>
        <taxon>Saganbacteria</taxon>
    </lineage>
</organism>
<evidence type="ECO:0000256" key="8">
    <source>
        <dbReference type="ARBA" id="ARBA00022840"/>
    </source>
</evidence>
<comment type="caution">
    <text evidence="15">The sequence shown here is derived from an EMBL/GenBank/DDBJ whole genome shotgun (WGS) entry which is preliminary data.</text>
</comment>
<dbReference type="GO" id="GO:0008270">
    <property type="term" value="F:zinc ion binding"/>
    <property type="evidence" value="ECO:0007669"/>
    <property type="project" value="UniProtKB-UniRule"/>
</dbReference>
<dbReference type="GO" id="GO:1990077">
    <property type="term" value="C:primosome complex"/>
    <property type="evidence" value="ECO:0007669"/>
    <property type="project" value="UniProtKB-UniRule"/>
</dbReference>
<keyword evidence="4 12" id="KW-0547">Nucleotide-binding</keyword>
<dbReference type="InterPro" id="IPR027417">
    <property type="entry name" value="P-loop_NTPase"/>
</dbReference>
<feature type="binding site" evidence="12">
    <location>
        <position position="415"/>
    </location>
    <ligand>
        <name>Zn(2+)</name>
        <dbReference type="ChEBI" id="CHEBI:29105"/>
        <label>1</label>
    </ligand>
</feature>
<comment type="function">
    <text evidence="12">Initiates the restart of stalled replication forks, which reloads the replicative helicase on sites other than the origin of replication. Recognizes and binds to abandoned replication forks and remodels them to uncover a helicase loading site. Promotes assembly of the primosome at these replication forks.</text>
</comment>
<dbReference type="SMART" id="SM00487">
    <property type="entry name" value="DEXDc"/>
    <property type="match status" value="1"/>
</dbReference>
<dbReference type="PANTHER" id="PTHR30580:SF0">
    <property type="entry name" value="PRIMOSOMAL PROTEIN N"/>
    <property type="match status" value="1"/>
</dbReference>
<dbReference type="Gene3D" id="3.40.1440.60">
    <property type="entry name" value="PriA, 3(prime) DNA-binding domain"/>
    <property type="match status" value="1"/>
</dbReference>
<dbReference type="Pfam" id="PF00270">
    <property type="entry name" value="DEAD"/>
    <property type="match status" value="1"/>
</dbReference>
<feature type="binding site" evidence="12">
    <location>
        <position position="418"/>
    </location>
    <ligand>
        <name>Zn(2+)</name>
        <dbReference type="ChEBI" id="CHEBI:29105"/>
        <label>1</label>
    </ligand>
</feature>
<dbReference type="PANTHER" id="PTHR30580">
    <property type="entry name" value="PRIMOSOMAL PROTEIN N"/>
    <property type="match status" value="1"/>
</dbReference>
<dbReference type="InterPro" id="IPR041222">
    <property type="entry name" value="PriA_3primeBD"/>
</dbReference>
<dbReference type="GO" id="GO:0043138">
    <property type="term" value="F:3'-5' DNA helicase activity"/>
    <property type="evidence" value="ECO:0007669"/>
    <property type="project" value="UniProtKB-EC"/>
</dbReference>
<protein>
    <recommendedName>
        <fullName evidence="12">Replication restart protein PriA</fullName>
    </recommendedName>
    <alternativeName>
        <fullName evidence="12">ATP-dependent DNA helicase PriA</fullName>
        <ecNumber evidence="12">5.6.2.4</ecNumber>
    </alternativeName>
    <alternativeName>
        <fullName evidence="12">DNA 3'-5' helicase PriA</fullName>
    </alternativeName>
</protein>
<evidence type="ECO:0000256" key="5">
    <source>
        <dbReference type="ARBA" id="ARBA00022801"/>
    </source>
</evidence>
<comment type="catalytic activity">
    <reaction evidence="12">
        <text>Couples ATP hydrolysis with the unwinding of duplex DNA by translocating in the 3'-5' direction.</text>
        <dbReference type="EC" id="5.6.2.4"/>
    </reaction>
</comment>
<feature type="binding site" evidence="12">
    <location>
        <position position="378"/>
    </location>
    <ligand>
        <name>Zn(2+)</name>
        <dbReference type="ChEBI" id="CHEBI:29105"/>
        <label>1</label>
    </ligand>
</feature>
<dbReference type="SUPFAM" id="SSF52540">
    <property type="entry name" value="P-loop containing nucleoside triphosphate hydrolases"/>
    <property type="match status" value="1"/>
</dbReference>
<dbReference type="GO" id="GO:0006270">
    <property type="term" value="P:DNA replication initiation"/>
    <property type="evidence" value="ECO:0007669"/>
    <property type="project" value="TreeGrafter"/>
</dbReference>
<evidence type="ECO:0000256" key="9">
    <source>
        <dbReference type="ARBA" id="ARBA00023125"/>
    </source>
</evidence>
<dbReference type="FunFam" id="3.40.1440.60:FF:000001">
    <property type="entry name" value="Primosomal protein N"/>
    <property type="match status" value="1"/>
</dbReference>
<accession>A0A1F4SNN9</accession>
<evidence type="ECO:0000256" key="1">
    <source>
        <dbReference type="ARBA" id="ARBA00022515"/>
    </source>
</evidence>
<gene>
    <name evidence="12" type="primary">priA</name>
    <name evidence="15" type="ORF">A2310_06945</name>
</gene>
<comment type="cofactor">
    <cofactor evidence="12">
        <name>Zn(2+)</name>
        <dbReference type="ChEBI" id="CHEBI:29105"/>
    </cofactor>
    <text evidence="12">Binds 2 zinc ions per subunit.</text>
</comment>
<dbReference type="Gene3D" id="3.40.50.300">
    <property type="entry name" value="P-loop containing nucleotide triphosphate hydrolases"/>
    <property type="match status" value="2"/>
</dbReference>
<dbReference type="PROSITE" id="PS51192">
    <property type="entry name" value="HELICASE_ATP_BIND_1"/>
    <property type="match status" value="1"/>
</dbReference>
<dbReference type="InterPro" id="IPR001650">
    <property type="entry name" value="Helicase_C-like"/>
</dbReference>
<evidence type="ECO:0000256" key="6">
    <source>
        <dbReference type="ARBA" id="ARBA00022806"/>
    </source>
</evidence>
<keyword evidence="10 12" id="KW-0413">Isomerase</keyword>
<feature type="binding site" evidence="12">
    <location>
        <position position="402"/>
    </location>
    <ligand>
        <name>Zn(2+)</name>
        <dbReference type="ChEBI" id="CHEBI:29105"/>
        <label>2</label>
    </ligand>
</feature>
<keyword evidence="8 12" id="KW-0067">ATP-binding</keyword>
<dbReference type="CDD" id="cd17929">
    <property type="entry name" value="DEXHc_priA"/>
    <property type="match status" value="1"/>
</dbReference>
<evidence type="ECO:0000313" key="16">
    <source>
        <dbReference type="Proteomes" id="UP000178417"/>
    </source>
</evidence>
<dbReference type="SMART" id="SM00490">
    <property type="entry name" value="HELICc"/>
    <property type="match status" value="1"/>
</dbReference>
<feature type="binding site" evidence="12">
    <location>
        <position position="387"/>
    </location>
    <ligand>
        <name>Zn(2+)</name>
        <dbReference type="ChEBI" id="CHEBI:29105"/>
        <label>2</label>
    </ligand>
</feature>
<comment type="similarity">
    <text evidence="12">Belongs to the helicase family. PriA subfamily.</text>
</comment>
<sequence>MFAQIILAKAPPKLNKIFHYEIPEELKAILSIGHQVLVPFGNSKRVGYVVGFSQISEVEKTKPILQIISKDPVFTSQGLKLVKWMSEYYQCFFMSAFRALLPPSIKKKEGRKRFAVDGRDGRDAINRVPTGEVTFCAPISTTHQQNALNQILPSLDQQNGDRFLLHGIAGSGKTEVYLKVVEEAIARNKGAIILVPEIGLTSQIVKRFKERFGSLISELHSGLKDKEYFEEWRKISTGESKIVLGTRVALFAPVKNLKVLILDEEQEPAYKQEQNPRYDARKAAEYMSEKFGVVAIFGSAAPSVETYYKAKTGKIKLVELHFEPRPSYIEIVDMKNEKRKLLSPLLRQAIKETLEKNEKIILFINRRGFFTFQTCRKCGNTVKCPNCATSLTYHFKDNKLICSYCGFTAGINIICPNCQSTSLAFLGSGTQRIEEEVGEIFHKAKIIRIDKDSVTKKGSHEKLFAAFTHGEANVLIGTQMVTKGLDLAEVTLVGVVSADSMLYIPDFRSSERTFQQLTQVAGRAGRHNLPGRVIIQTLNPDHYAIKYAAACDYKSFYEEEIQIRESLSYPPFASLINIIIQGKEEEKIIKISSDIKTFLEKRLTLSADCKILGPAKATIEKIRGNFRWQILLKGKNIATLQTAVKESLVKIIIPVDMRVSVDVDPVNML</sequence>
<evidence type="ECO:0000256" key="3">
    <source>
        <dbReference type="ARBA" id="ARBA00022723"/>
    </source>
</evidence>
<dbReference type="STRING" id="1802579.A2310_06945"/>
<dbReference type="InterPro" id="IPR011545">
    <property type="entry name" value="DEAD/DEAH_box_helicase_dom"/>
</dbReference>
<evidence type="ECO:0000313" key="15">
    <source>
        <dbReference type="EMBL" id="OGC22019.1"/>
    </source>
</evidence>
<evidence type="ECO:0000259" key="13">
    <source>
        <dbReference type="PROSITE" id="PS51192"/>
    </source>
</evidence>
<dbReference type="Pfam" id="PF18074">
    <property type="entry name" value="PriA_C"/>
    <property type="match status" value="1"/>
</dbReference>
<dbReference type="Pfam" id="PF18319">
    <property type="entry name" value="Zn_ribbon_PriA"/>
    <property type="match status" value="1"/>
</dbReference>
<dbReference type="Pfam" id="PF17764">
    <property type="entry name" value="PriA_3primeBD"/>
    <property type="match status" value="1"/>
</dbReference>
<comment type="catalytic activity">
    <reaction evidence="11 12">
        <text>ATP + H2O = ADP + phosphate + H(+)</text>
        <dbReference type="Rhea" id="RHEA:13065"/>
        <dbReference type="ChEBI" id="CHEBI:15377"/>
        <dbReference type="ChEBI" id="CHEBI:15378"/>
        <dbReference type="ChEBI" id="CHEBI:30616"/>
        <dbReference type="ChEBI" id="CHEBI:43474"/>
        <dbReference type="ChEBI" id="CHEBI:456216"/>
        <dbReference type="EC" id="5.6.2.4"/>
    </reaction>
</comment>
<dbReference type="NCBIfam" id="TIGR00595">
    <property type="entry name" value="priA"/>
    <property type="match status" value="1"/>
</dbReference>
<dbReference type="GO" id="GO:0003677">
    <property type="term" value="F:DNA binding"/>
    <property type="evidence" value="ECO:0007669"/>
    <property type="project" value="UniProtKB-UniRule"/>
</dbReference>
<dbReference type="PROSITE" id="PS51194">
    <property type="entry name" value="HELICASE_CTER"/>
    <property type="match status" value="1"/>
</dbReference>
<dbReference type="AlphaFoldDB" id="A0A1F4SNN9"/>
<dbReference type="Pfam" id="PF00271">
    <property type="entry name" value="Helicase_C"/>
    <property type="match status" value="1"/>
</dbReference>
<dbReference type="EC" id="5.6.2.4" evidence="12"/>
<dbReference type="InterPro" id="IPR041236">
    <property type="entry name" value="PriA_C"/>
</dbReference>
<feature type="binding site" evidence="12">
    <location>
        <position position="384"/>
    </location>
    <ligand>
        <name>Zn(2+)</name>
        <dbReference type="ChEBI" id="CHEBI:29105"/>
        <label>2</label>
    </ligand>
</feature>
<dbReference type="InterPro" id="IPR040498">
    <property type="entry name" value="PriA_CRR"/>
</dbReference>
<dbReference type="InterPro" id="IPR042115">
    <property type="entry name" value="PriA_3primeBD_sf"/>
</dbReference>
<evidence type="ECO:0000256" key="7">
    <source>
        <dbReference type="ARBA" id="ARBA00022833"/>
    </source>
</evidence>
<evidence type="ECO:0000256" key="10">
    <source>
        <dbReference type="ARBA" id="ARBA00023235"/>
    </source>
</evidence>
<keyword evidence="5 12" id="KW-0378">Hydrolase</keyword>
<proteinExistence type="inferred from homology"/>
<evidence type="ECO:0000256" key="2">
    <source>
        <dbReference type="ARBA" id="ARBA00022705"/>
    </source>
</evidence>
<keyword evidence="3 12" id="KW-0479">Metal-binding</keyword>